<feature type="region of interest" description="Disordered" evidence="1">
    <location>
        <begin position="1"/>
        <end position="25"/>
    </location>
</feature>
<evidence type="ECO:0000256" key="1">
    <source>
        <dbReference type="SAM" id="MobiDB-lite"/>
    </source>
</evidence>
<organism evidence="2 3">
    <name type="scientific">Colletotrichum phormii</name>
    <dbReference type="NCBI Taxonomy" id="359342"/>
    <lineage>
        <taxon>Eukaryota</taxon>
        <taxon>Fungi</taxon>
        <taxon>Dikarya</taxon>
        <taxon>Ascomycota</taxon>
        <taxon>Pezizomycotina</taxon>
        <taxon>Sordariomycetes</taxon>
        <taxon>Hypocreomycetidae</taxon>
        <taxon>Glomerellales</taxon>
        <taxon>Glomerellaceae</taxon>
        <taxon>Colletotrichum</taxon>
        <taxon>Colletotrichum acutatum species complex</taxon>
    </lineage>
</organism>
<reference evidence="2" key="1">
    <citation type="submission" date="2021-06" db="EMBL/GenBank/DDBJ databases">
        <title>Comparative genomics, transcriptomics and evolutionary studies reveal genomic signatures of adaptation to plant cell wall in hemibiotrophic fungi.</title>
        <authorList>
            <consortium name="DOE Joint Genome Institute"/>
            <person name="Baroncelli R."/>
            <person name="Diaz J.F."/>
            <person name="Benocci T."/>
            <person name="Peng M."/>
            <person name="Battaglia E."/>
            <person name="Haridas S."/>
            <person name="Andreopoulos W."/>
            <person name="Labutti K."/>
            <person name="Pangilinan J."/>
            <person name="Floch G.L."/>
            <person name="Makela M.R."/>
            <person name="Henrissat B."/>
            <person name="Grigoriev I.V."/>
            <person name="Crouch J.A."/>
            <person name="De Vries R.P."/>
            <person name="Sukno S.A."/>
            <person name="Thon M.R."/>
        </authorList>
    </citation>
    <scope>NUCLEOTIDE SEQUENCE</scope>
    <source>
        <strain evidence="2">CBS 102054</strain>
    </source>
</reference>
<keyword evidence="3" id="KW-1185">Reference proteome</keyword>
<gene>
    <name evidence="2" type="ORF">BDP81DRAFT_46215</name>
</gene>
<dbReference type="EMBL" id="JAHMHQ010000013">
    <property type="protein sequence ID" value="KAK1635162.1"/>
    <property type="molecule type" value="Genomic_DNA"/>
</dbReference>
<evidence type="ECO:0000313" key="3">
    <source>
        <dbReference type="Proteomes" id="UP001243989"/>
    </source>
</evidence>
<dbReference type="AlphaFoldDB" id="A0AAI9ZR45"/>
<proteinExistence type="predicted"/>
<sequence>MESKGVSGNERHGSAAAGKKENGWNPLMDSLLERAASEVGGDGTWKNQPGKNQERIGRRQEGIGPAGASASTWSSAPIHCRVVMSFHRGAKDAETLGWAAQGGCRLAIAASPRHLWSILADYGSGSRRQLLPLLSVTPSLGPSMYEYRPCATGRDVDFGRGKR</sequence>
<dbReference type="RefSeq" id="XP_060443769.1">
    <property type="nucleotide sequence ID" value="XM_060593862.1"/>
</dbReference>
<accession>A0AAI9ZR45</accession>
<evidence type="ECO:0000313" key="2">
    <source>
        <dbReference type="EMBL" id="KAK1635162.1"/>
    </source>
</evidence>
<dbReference type="Proteomes" id="UP001243989">
    <property type="component" value="Unassembled WGS sequence"/>
</dbReference>
<comment type="caution">
    <text evidence="2">The sequence shown here is derived from an EMBL/GenBank/DDBJ whole genome shotgun (WGS) entry which is preliminary data.</text>
</comment>
<feature type="compositionally biased region" description="Basic and acidic residues" evidence="1">
    <location>
        <begin position="1"/>
        <end position="22"/>
    </location>
</feature>
<name>A0AAI9ZR45_9PEZI</name>
<protein>
    <submittedName>
        <fullName evidence="2">Uncharacterized protein</fullName>
    </submittedName>
</protein>
<dbReference type="GeneID" id="85478724"/>